<dbReference type="InterPro" id="IPR043519">
    <property type="entry name" value="NT_sf"/>
</dbReference>
<dbReference type="SUPFAM" id="SSF81301">
    <property type="entry name" value="Nucleotidyltransferase"/>
    <property type="match status" value="1"/>
</dbReference>
<proteinExistence type="predicted"/>
<dbReference type="EMBL" id="JACCBU010000001">
    <property type="protein sequence ID" value="NYE69153.1"/>
    <property type="molecule type" value="Genomic_DNA"/>
</dbReference>
<organism evidence="2 3">
    <name type="scientific">Microlunatus parietis</name>
    <dbReference type="NCBI Taxonomy" id="682979"/>
    <lineage>
        <taxon>Bacteria</taxon>
        <taxon>Bacillati</taxon>
        <taxon>Actinomycetota</taxon>
        <taxon>Actinomycetes</taxon>
        <taxon>Propionibacteriales</taxon>
        <taxon>Propionibacteriaceae</taxon>
        <taxon>Microlunatus</taxon>
    </lineage>
</organism>
<dbReference type="AlphaFoldDB" id="A0A7Y9I2Q8"/>
<name>A0A7Y9I2Q8_9ACTN</name>
<keyword evidence="3" id="KW-1185">Reference proteome</keyword>
<evidence type="ECO:0000313" key="3">
    <source>
        <dbReference type="Proteomes" id="UP000569914"/>
    </source>
</evidence>
<gene>
    <name evidence="2" type="ORF">BKA15_000482</name>
</gene>
<evidence type="ECO:0000313" key="2">
    <source>
        <dbReference type="EMBL" id="NYE69153.1"/>
    </source>
</evidence>
<sequence length="263" mass="28376">MRDPWEDVDDRGCIVTGAARARVPLAYEPVLEAALIGVADAAPDAELHLYGSVATGRAVIGRSDVDLLAIGLPADTADALERDLSARFAGLCRSVDVGAVRWDEYDGDGDIPYGNRVFRRHYCVPLTRTDREVEPPYPADRRAARAFNGDLGRHAAGWRNDPMADPAALARRVGRKTLLAVAGLVSIHDRTWTTDREAAAHRWAELEPGWAGPLRTLFAWGESTVVPDPAGLRDALAPDGVVAAVETVFADRIGFWADDLGSS</sequence>
<dbReference type="GO" id="GO:0016779">
    <property type="term" value="F:nucleotidyltransferase activity"/>
    <property type="evidence" value="ECO:0007669"/>
    <property type="project" value="InterPro"/>
</dbReference>
<accession>A0A7Y9I2Q8</accession>
<evidence type="ECO:0000259" key="1">
    <source>
        <dbReference type="Pfam" id="PF01909"/>
    </source>
</evidence>
<reference evidence="2 3" key="1">
    <citation type="submission" date="2020-07" db="EMBL/GenBank/DDBJ databases">
        <title>Sequencing the genomes of 1000 actinobacteria strains.</title>
        <authorList>
            <person name="Klenk H.-P."/>
        </authorList>
    </citation>
    <scope>NUCLEOTIDE SEQUENCE [LARGE SCALE GENOMIC DNA]</scope>
    <source>
        <strain evidence="2 3">DSM 22083</strain>
    </source>
</reference>
<dbReference type="RefSeq" id="WP_179747917.1">
    <property type="nucleotide sequence ID" value="NZ_JACCBU010000001.1"/>
</dbReference>
<feature type="domain" description="Polymerase nucleotidyl transferase" evidence="1">
    <location>
        <begin position="41"/>
        <end position="71"/>
    </location>
</feature>
<protein>
    <recommendedName>
        <fullName evidence="1">Polymerase nucleotidyl transferase domain-containing protein</fullName>
    </recommendedName>
</protein>
<dbReference type="Pfam" id="PF01909">
    <property type="entry name" value="NTP_transf_2"/>
    <property type="match status" value="1"/>
</dbReference>
<dbReference type="Proteomes" id="UP000569914">
    <property type="component" value="Unassembled WGS sequence"/>
</dbReference>
<dbReference type="CDD" id="cd05403">
    <property type="entry name" value="NT_KNTase_like"/>
    <property type="match status" value="1"/>
</dbReference>
<comment type="caution">
    <text evidence="2">The sequence shown here is derived from an EMBL/GenBank/DDBJ whole genome shotgun (WGS) entry which is preliminary data.</text>
</comment>
<dbReference type="InterPro" id="IPR002934">
    <property type="entry name" value="Polymerase_NTP_transf_dom"/>
</dbReference>